<dbReference type="EMBL" id="SEOQ01000012">
    <property type="protein sequence ID" value="TFY72522.1"/>
    <property type="molecule type" value="Genomic_DNA"/>
</dbReference>
<gene>
    <name evidence="1" type="ORF">EVG20_g474</name>
</gene>
<evidence type="ECO:0000313" key="2">
    <source>
        <dbReference type="Proteomes" id="UP000298327"/>
    </source>
</evidence>
<organism evidence="1 2">
    <name type="scientific">Dentipellis fragilis</name>
    <dbReference type="NCBI Taxonomy" id="205917"/>
    <lineage>
        <taxon>Eukaryota</taxon>
        <taxon>Fungi</taxon>
        <taxon>Dikarya</taxon>
        <taxon>Basidiomycota</taxon>
        <taxon>Agaricomycotina</taxon>
        <taxon>Agaricomycetes</taxon>
        <taxon>Russulales</taxon>
        <taxon>Hericiaceae</taxon>
        <taxon>Dentipellis</taxon>
    </lineage>
</organism>
<dbReference type="InterPro" id="IPR032675">
    <property type="entry name" value="LRR_dom_sf"/>
</dbReference>
<dbReference type="SUPFAM" id="SSF52047">
    <property type="entry name" value="RNI-like"/>
    <property type="match status" value="1"/>
</dbReference>
<comment type="caution">
    <text evidence="1">The sequence shown here is derived from an EMBL/GenBank/DDBJ whole genome shotgun (WGS) entry which is preliminary data.</text>
</comment>
<evidence type="ECO:0000313" key="1">
    <source>
        <dbReference type="EMBL" id="TFY72522.1"/>
    </source>
</evidence>
<reference evidence="1 2" key="1">
    <citation type="submission" date="2019-02" db="EMBL/GenBank/DDBJ databases">
        <title>Genome sequencing of the rare red list fungi Dentipellis fragilis.</title>
        <authorList>
            <person name="Buettner E."/>
            <person name="Kellner H."/>
        </authorList>
    </citation>
    <scope>NUCLEOTIDE SEQUENCE [LARGE SCALE GENOMIC DNA]</scope>
    <source>
        <strain evidence="1 2">DSM 105465</strain>
    </source>
</reference>
<keyword evidence="2" id="KW-1185">Reference proteome</keyword>
<dbReference type="Proteomes" id="UP000298327">
    <property type="component" value="Unassembled WGS sequence"/>
</dbReference>
<accession>A0A4Y9ZD64</accession>
<dbReference type="AlphaFoldDB" id="A0A4Y9ZD64"/>
<dbReference type="Gene3D" id="3.80.10.10">
    <property type="entry name" value="Ribonuclease Inhibitor"/>
    <property type="match status" value="1"/>
</dbReference>
<evidence type="ECO:0008006" key="3">
    <source>
        <dbReference type="Google" id="ProtNLM"/>
    </source>
</evidence>
<sequence>MQSDDQEDSVSHFALLFLPSAKPTMHLLELNHDILHDLSTFIAPKRDLGHLISTSRAAYDIFVPALYRDVSVSKEKNAAALCSTLLSHPERIDLLRTLKCVTYDLRFLITSYPSNLAEVLFRANNLQVLKLTSVELFDEASSFMPALIQLKQLRSLSLSEITPEQCRALLPQLPPGHLRSINLDVREQLPDVLHLLQPLSASLEDLTLSFRVYWGRALWCSPLELSSSMHWPRVHTLGLIFVYVDHPDMLSQIFPNARSLDIFGQPCEARNGRTPQGTVWHNLKSLEINSFSLACQIVDWQGTGAIDGLFFSEHWLAMNTADFDESPVSNIHTMLASARPKSFLVQIHRELAAPVCSLLQEFALDLDFLALSMRSFNAAEVVLDEAKLVDFIPKGLEKLPIRYFMLNFEDFKTEFMALTALDMPDNRGDNFVIPVLEELVQNCVTTRFPHARFVEFLIKVKRYIWEVLRDEQGVVRLRLVPKEKRLRAMGVAYDIQNDLAIYQVHMQVGTDGFTGRMQREHLALQKFFANIRVSGNP</sequence>
<proteinExistence type="predicted"/>
<protein>
    <recommendedName>
        <fullName evidence="3">F-box domain-containing protein</fullName>
    </recommendedName>
</protein>
<dbReference type="OrthoDB" id="2785713at2759"/>
<name>A0A4Y9ZD64_9AGAM</name>